<dbReference type="EMBL" id="UINC01145765">
    <property type="protein sequence ID" value="SVD36089.1"/>
    <property type="molecule type" value="Genomic_DNA"/>
</dbReference>
<dbReference type="InterPro" id="IPR036568">
    <property type="entry name" value="GGCT-like_sf"/>
</dbReference>
<reference evidence="2" key="1">
    <citation type="submission" date="2018-05" db="EMBL/GenBank/DDBJ databases">
        <authorList>
            <person name="Lanie J.A."/>
            <person name="Ng W.-L."/>
            <person name="Kazmierczak K.M."/>
            <person name="Andrzejewski T.M."/>
            <person name="Davidsen T.M."/>
            <person name="Wayne K.J."/>
            <person name="Tettelin H."/>
            <person name="Glass J.I."/>
            <person name="Rusch D."/>
            <person name="Podicherti R."/>
            <person name="Tsui H.-C.T."/>
            <person name="Winkler M.E."/>
        </authorList>
    </citation>
    <scope>NUCLEOTIDE SEQUENCE</scope>
</reference>
<feature type="non-terminal residue" evidence="2">
    <location>
        <position position="1"/>
    </location>
</feature>
<dbReference type="CDD" id="cd06661">
    <property type="entry name" value="GGCT_like"/>
    <property type="match status" value="1"/>
</dbReference>
<gene>
    <name evidence="2" type="ORF">METZ01_LOCUS388943</name>
</gene>
<accession>A0A382UP96</accession>
<organism evidence="2">
    <name type="scientific">marine metagenome</name>
    <dbReference type="NCBI Taxonomy" id="408172"/>
    <lineage>
        <taxon>unclassified sequences</taxon>
        <taxon>metagenomes</taxon>
        <taxon>ecological metagenomes</taxon>
    </lineage>
</organism>
<name>A0A382UP96_9ZZZZ</name>
<evidence type="ECO:0000313" key="2">
    <source>
        <dbReference type="EMBL" id="SVD36089.1"/>
    </source>
</evidence>
<dbReference type="Pfam" id="PF06094">
    <property type="entry name" value="GGACT"/>
    <property type="match status" value="1"/>
</dbReference>
<dbReference type="SUPFAM" id="SSF110857">
    <property type="entry name" value="Gamma-glutamyl cyclotransferase-like"/>
    <property type="match status" value="1"/>
</dbReference>
<dbReference type="Gene3D" id="3.10.490.10">
    <property type="entry name" value="Gamma-glutamyl cyclotransferase-like"/>
    <property type="match status" value="1"/>
</dbReference>
<dbReference type="AlphaFoldDB" id="A0A382UP96"/>
<evidence type="ECO:0000259" key="1">
    <source>
        <dbReference type="Pfam" id="PF06094"/>
    </source>
</evidence>
<proteinExistence type="predicted"/>
<protein>
    <recommendedName>
        <fullName evidence="1">Gamma-glutamylcyclotransferase AIG2-like domain-containing protein</fullName>
    </recommendedName>
</protein>
<dbReference type="InterPro" id="IPR013024">
    <property type="entry name" value="GGCT-like"/>
</dbReference>
<sequence length="125" mass="13692">QHLFVYGTLRPHLARGEAQALIATLEIVGPATVQGKLYDFGAFPGATNEKGIVFGDLLRLRSTEQLRPLDDYEECNGNSPLFTRSITTAHLSAGTSITAWIYLFCGRAEPSVLIASGDYLQYIRS</sequence>
<dbReference type="InterPro" id="IPR009288">
    <property type="entry name" value="AIG2-like_dom"/>
</dbReference>
<feature type="domain" description="Gamma-glutamylcyclotransferase AIG2-like" evidence="1">
    <location>
        <begin position="3"/>
        <end position="120"/>
    </location>
</feature>